<comment type="caution">
    <text evidence="2">The sequence shown here is derived from an EMBL/GenBank/DDBJ whole genome shotgun (WGS) entry which is preliminary data.</text>
</comment>
<dbReference type="EMBL" id="BLIO01000001">
    <property type="protein sequence ID" value="GFE17997.1"/>
    <property type="molecule type" value="Genomic_DNA"/>
</dbReference>
<sequence>MGAGVRRQFHCDQSDAPDQSEQPPPTVFPPIPREVTGRRGRGVGRKAQQSHTPAPPARHRTPTAPRSGPRPAAGATANNHHGGKAKTWA</sequence>
<feature type="region of interest" description="Disordered" evidence="1">
    <location>
        <begin position="1"/>
        <end position="89"/>
    </location>
</feature>
<feature type="compositionally biased region" description="Pro residues" evidence="1">
    <location>
        <begin position="22"/>
        <end position="32"/>
    </location>
</feature>
<feature type="compositionally biased region" description="Low complexity" evidence="1">
    <location>
        <begin position="62"/>
        <end position="80"/>
    </location>
</feature>
<dbReference type="Proteomes" id="UP000430079">
    <property type="component" value="Unassembled WGS sequence"/>
</dbReference>
<proteinExistence type="predicted"/>
<accession>A0A640T2M4</accession>
<gene>
    <name evidence="2" type="ORF">Sgleb_60440</name>
</gene>
<evidence type="ECO:0000313" key="2">
    <source>
        <dbReference type="EMBL" id="GFE17997.1"/>
    </source>
</evidence>
<reference evidence="2 3" key="1">
    <citation type="submission" date="2019-12" db="EMBL/GenBank/DDBJ databases">
        <title>Whole genome shotgun sequence of Streptomyces hygroscopicus subsp. glebosus NBRC 13786.</title>
        <authorList>
            <person name="Ichikawa N."/>
            <person name="Kimura A."/>
            <person name="Kitahashi Y."/>
            <person name="Komaki H."/>
            <person name="Tamura T."/>
        </authorList>
    </citation>
    <scope>NUCLEOTIDE SEQUENCE [LARGE SCALE GENOMIC DNA]</scope>
    <source>
        <strain evidence="2 3">NBRC 13786</strain>
    </source>
</reference>
<protein>
    <submittedName>
        <fullName evidence="2">Uncharacterized protein</fullName>
    </submittedName>
</protein>
<dbReference type="AlphaFoldDB" id="A0A640T2M4"/>
<organism evidence="2 3">
    <name type="scientific">Streptomyces glebosus</name>
    <dbReference type="NCBI Taxonomy" id="249580"/>
    <lineage>
        <taxon>Bacteria</taxon>
        <taxon>Bacillati</taxon>
        <taxon>Actinomycetota</taxon>
        <taxon>Actinomycetes</taxon>
        <taxon>Kitasatosporales</taxon>
        <taxon>Streptomycetaceae</taxon>
        <taxon>Streptomyces</taxon>
    </lineage>
</organism>
<name>A0A640T2M4_9ACTN</name>
<evidence type="ECO:0000256" key="1">
    <source>
        <dbReference type="SAM" id="MobiDB-lite"/>
    </source>
</evidence>
<evidence type="ECO:0000313" key="3">
    <source>
        <dbReference type="Proteomes" id="UP000430079"/>
    </source>
</evidence>
<keyword evidence="3" id="KW-1185">Reference proteome</keyword>